<comment type="similarity">
    <text evidence="1">Belongs to the LysR transcriptional regulatory family.</text>
</comment>
<evidence type="ECO:0000259" key="5">
    <source>
        <dbReference type="PROSITE" id="PS50931"/>
    </source>
</evidence>
<keyword evidence="3" id="KW-0238">DNA-binding</keyword>
<dbReference type="EMBL" id="RXOL01000001">
    <property type="protein sequence ID" value="RVQ69673.1"/>
    <property type="molecule type" value="Genomic_DNA"/>
</dbReference>
<dbReference type="Proteomes" id="UP000283003">
    <property type="component" value="Unassembled WGS sequence"/>
</dbReference>
<keyword evidence="7" id="KW-1185">Reference proteome</keyword>
<evidence type="ECO:0000256" key="2">
    <source>
        <dbReference type="ARBA" id="ARBA00023015"/>
    </source>
</evidence>
<dbReference type="GO" id="GO:0032993">
    <property type="term" value="C:protein-DNA complex"/>
    <property type="evidence" value="ECO:0007669"/>
    <property type="project" value="TreeGrafter"/>
</dbReference>
<dbReference type="GO" id="GO:0003700">
    <property type="term" value="F:DNA-binding transcription factor activity"/>
    <property type="evidence" value="ECO:0007669"/>
    <property type="project" value="InterPro"/>
</dbReference>
<evidence type="ECO:0000256" key="3">
    <source>
        <dbReference type="ARBA" id="ARBA00023125"/>
    </source>
</evidence>
<dbReference type="PANTHER" id="PTHR30346:SF17">
    <property type="entry name" value="LYSR FAMILY TRANSCRIPTIONAL REGULATOR"/>
    <property type="match status" value="1"/>
</dbReference>
<dbReference type="Pfam" id="PF03466">
    <property type="entry name" value="LysR_substrate"/>
    <property type="match status" value="1"/>
</dbReference>
<dbReference type="Pfam" id="PF00126">
    <property type="entry name" value="HTH_1"/>
    <property type="match status" value="1"/>
</dbReference>
<dbReference type="InterPro" id="IPR036388">
    <property type="entry name" value="WH-like_DNA-bd_sf"/>
</dbReference>
<evidence type="ECO:0000313" key="6">
    <source>
        <dbReference type="EMBL" id="RVQ69673.1"/>
    </source>
</evidence>
<dbReference type="InterPro" id="IPR000847">
    <property type="entry name" value="LysR_HTH_N"/>
</dbReference>
<keyword evidence="2" id="KW-0805">Transcription regulation</keyword>
<dbReference type="AlphaFoldDB" id="A0A437H2H5"/>
<evidence type="ECO:0000256" key="4">
    <source>
        <dbReference type="ARBA" id="ARBA00023163"/>
    </source>
</evidence>
<dbReference type="PRINTS" id="PR00039">
    <property type="entry name" value="HTHLYSR"/>
</dbReference>
<evidence type="ECO:0000256" key="1">
    <source>
        <dbReference type="ARBA" id="ARBA00009437"/>
    </source>
</evidence>
<organism evidence="6 7">
    <name type="scientific">Croceicoccus ponticola</name>
    <dbReference type="NCBI Taxonomy" id="2217664"/>
    <lineage>
        <taxon>Bacteria</taxon>
        <taxon>Pseudomonadati</taxon>
        <taxon>Pseudomonadota</taxon>
        <taxon>Alphaproteobacteria</taxon>
        <taxon>Sphingomonadales</taxon>
        <taxon>Erythrobacteraceae</taxon>
        <taxon>Croceicoccus</taxon>
    </lineage>
</organism>
<dbReference type="SUPFAM" id="SSF53850">
    <property type="entry name" value="Periplasmic binding protein-like II"/>
    <property type="match status" value="1"/>
</dbReference>
<feature type="domain" description="HTH lysR-type" evidence="5">
    <location>
        <begin position="4"/>
        <end position="61"/>
    </location>
</feature>
<dbReference type="Gene3D" id="3.40.190.10">
    <property type="entry name" value="Periplasmic binding protein-like II"/>
    <property type="match status" value="2"/>
</dbReference>
<dbReference type="InterPro" id="IPR036390">
    <property type="entry name" value="WH_DNA-bd_sf"/>
</dbReference>
<dbReference type="RefSeq" id="WP_127611860.1">
    <property type="nucleotide sequence ID" value="NZ_RXOL01000001.1"/>
</dbReference>
<accession>A0A437H2H5</accession>
<dbReference type="InterPro" id="IPR005119">
    <property type="entry name" value="LysR_subst-bd"/>
</dbReference>
<protein>
    <submittedName>
        <fullName evidence="6">LysR family transcriptional regulator</fullName>
    </submittedName>
</protein>
<sequence length="302" mass="34000">MFHISYKSLRYFVATAEELHFRRAAERLGITQPPLSIRIRQLEDDIGSPLFERDRRNVRLTKVGAVLLEEARPLLAQTELLSKSVERAAMGEVGEIRIGVTQSVALMGKVPRVLRQFRREYPDVRLTLVEMLSNAQLVALREDRIDVGFVRIPGTLATTQTDFQAIPVETDELALYLPSDHALAKTLAPVDMEELANETFVFYEREVATGLHEPLLALCKRHGFEPRIEQQAREPTTIIGLVSSGFGITILPRSFTRIGQEGVVVRAISDPGPPIKTWLTSLSDNRSALIRRFCGHFENLMT</sequence>
<dbReference type="OrthoDB" id="7158941at2"/>
<evidence type="ECO:0000313" key="7">
    <source>
        <dbReference type="Proteomes" id="UP000283003"/>
    </source>
</evidence>
<dbReference type="SUPFAM" id="SSF46785">
    <property type="entry name" value="Winged helix' DNA-binding domain"/>
    <property type="match status" value="1"/>
</dbReference>
<dbReference type="GO" id="GO:0003677">
    <property type="term" value="F:DNA binding"/>
    <property type="evidence" value="ECO:0007669"/>
    <property type="project" value="UniProtKB-KW"/>
</dbReference>
<dbReference type="PROSITE" id="PS50931">
    <property type="entry name" value="HTH_LYSR"/>
    <property type="match status" value="1"/>
</dbReference>
<proteinExistence type="inferred from homology"/>
<dbReference type="PANTHER" id="PTHR30346">
    <property type="entry name" value="TRANSCRIPTIONAL DUAL REGULATOR HCAR-RELATED"/>
    <property type="match status" value="1"/>
</dbReference>
<dbReference type="CDD" id="cd08414">
    <property type="entry name" value="PBP2_LTTR_aromatics_like"/>
    <property type="match status" value="1"/>
</dbReference>
<name>A0A437H2H5_9SPHN</name>
<dbReference type="FunFam" id="1.10.10.10:FF:000001">
    <property type="entry name" value="LysR family transcriptional regulator"/>
    <property type="match status" value="1"/>
</dbReference>
<gene>
    <name evidence="6" type="ORF">EKN06_05810</name>
</gene>
<comment type="caution">
    <text evidence="6">The sequence shown here is derived from an EMBL/GenBank/DDBJ whole genome shotgun (WGS) entry which is preliminary data.</text>
</comment>
<dbReference type="Gene3D" id="1.10.10.10">
    <property type="entry name" value="Winged helix-like DNA-binding domain superfamily/Winged helix DNA-binding domain"/>
    <property type="match status" value="1"/>
</dbReference>
<reference evidence="6 7" key="1">
    <citation type="submission" date="2018-12" db="EMBL/GenBank/DDBJ databases">
        <title>Croceicoccus ponticola sp. nov., a lipolytic bacterium isolated from seawater.</title>
        <authorList>
            <person name="Yoon J.-H."/>
        </authorList>
    </citation>
    <scope>NUCLEOTIDE SEQUENCE [LARGE SCALE GENOMIC DNA]</scope>
    <source>
        <strain evidence="6 7">GM-16</strain>
    </source>
</reference>
<keyword evidence="4" id="KW-0804">Transcription</keyword>